<name>A0A261Y4L1_9FUNG</name>
<reference evidence="2 3" key="1">
    <citation type="journal article" date="2017" name="Mycologia">
        <title>Bifiguratus adelaidae, gen. et sp. nov., a new member of Mucoromycotina in endophytic and soil-dwelling habitats.</title>
        <authorList>
            <person name="Torres-Cruz T.J."/>
            <person name="Billingsley Tobias T.L."/>
            <person name="Almatruk M."/>
            <person name="Hesse C."/>
            <person name="Kuske C.R."/>
            <person name="Desiro A."/>
            <person name="Benucci G.M."/>
            <person name="Bonito G."/>
            <person name="Stajich J.E."/>
            <person name="Dunlap C."/>
            <person name="Arnold A.E."/>
            <person name="Porras-Alfaro A."/>
        </authorList>
    </citation>
    <scope>NUCLEOTIDE SEQUENCE [LARGE SCALE GENOMIC DNA]</scope>
    <source>
        <strain evidence="2 3">AZ0501</strain>
    </source>
</reference>
<sequence length="298" mass="34424">MHCLQRAVVRSSFLGRGLAQAPTRRLLQTSPFLREEENANVESTIESQTAEQSETPRTTRRRRKFIQWLNSEGEKYKNPSPGQTNYLRPDQPYPLNPEFKPRAPVADTVKEQIYETYLSDPRKWTPRQLGTKYQLAIKRVEAILRLKAAEKRMEKEGFVLQTDFNRGMERLMGVTSNHEHESLTEIIPNVGKPAFKLIDEEQQFTPEDAARELGRKPFATMQQSLLESQLSKPFELHVQVNDQTTFVKKETTLGNARHKFVFIDQAKGRSNKETMIRDRDGTLRTATRGEKGHTLMSH</sequence>
<dbReference type="Proteomes" id="UP000242875">
    <property type="component" value="Unassembled WGS sequence"/>
</dbReference>
<evidence type="ECO:0000313" key="2">
    <source>
        <dbReference type="EMBL" id="OZJ05508.1"/>
    </source>
</evidence>
<organism evidence="2 3">
    <name type="scientific">Bifiguratus adelaidae</name>
    <dbReference type="NCBI Taxonomy" id="1938954"/>
    <lineage>
        <taxon>Eukaryota</taxon>
        <taxon>Fungi</taxon>
        <taxon>Fungi incertae sedis</taxon>
        <taxon>Mucoromycota</taxon>
        <taxon>Mucoromycotina</taxon>
        <taxon>Endogonomycetes</taxon>
        <taxon>Endogonales</taxon>
        <taxon>Endogonales incertae sedis</taxon>
        <taxon>Bifiguratus</taxon>
    </lineage>
</organism>
<dbReference type="EMBL" id="MVBO01000014">
    <property type="protein sequence ID" value="OZJ05508.1"/>
    <property type="molecule type" value="Genomic_DNA"/>
</dbReference>
<feature type="compositionally biased region" description="Polar residues" evidence="1">
    <location>
        <begin position="40"/>
        <end position="56"/>
    </location>
</feature>
<dbReference type="GO" id="GO:0003735">
    <property type="term" value="F:structural constituent of ribosome"/>
    <property type="evidence" value="ECO:0007669"/>
    <property type="project" value="TreeGrafter"/>
</dbReference>
<dbReference type="PANTHER" id="PTHR28158:SF1">
    <property type="entry name" value="SMALL RIBOSOMAL SUBUNIT PROTEIN MS45"/>
    <property type="match status" value="1"/>
</dbReference>
<feature type="region of interest" description="Disordered" evidence="1">
    <location>
        <begin position="37"/>
        <end position="61"/>
    </location>
</feature>
<dbReference type="InterPro" id="IPR021036">
    <property type="entry name" value="Ribosomal_mS45"/>
</dbReference>
<accession>A0A261Y4L1</accession>
<dbReference type="GO" id="GO:0032543">
    <property type="term" value="P:mitochondrial translation"/>
    <property type="evidence" value="ECO:0007669"/>
    <property type="project" value="TreeGrafter"/>
</dbReference>
<keyword evidence="3" id="KW-1185">Reference proteome</keyword>
<dbReference type="AlphaFoldDB" id="A0A261Y4L1"/>
<dbReference type="PANTHER" id="PTHR28158">
    <property type="entry name" value="37S RIBOSOMAL PROTEIN S35, MITOCHONDRIAL"/>
    <property type="match status" value="1"/>
</dbReference>
<proteinExistence type="predicted"/>
<evidence type="ECO:0000256" key="1">
    <source>
        <dbReference type="SAM" id="MobiDB-lite"/>
    </source>
</evidence>
<dbReference type="OrthoDB" id="10052321at2759"/>
<comment type="caution">
    <text evidence="2">The sequence shown here is derived from an EMBL/GenBank/DDBJ whole genome shotgun (WGS) entry which is preliminary data.</text>
</comment>
<protein>
    <recommendedName>
        <fullName evidence="4">37S ribosomal protein S35, mitochondrial</fullName>
    </recommendedName>
</protein>
<gene>
    <name evidence="2" type="ORF">BZG36_01917</name>
</gene>
<evidence type="ECO:0000313" key="3">
    <source>
        <dbReference type="Proteomes" id="UP000242875"/>
    </source>
</evidence>
<dbReference type="GO" id="GO:0005763">
    <property type="term" value="C:mitochondrial small ribosomal subunit"/>
    <property type="evidence" value="ECO:0007669"/>
    <property type="project" value="TreeGrafter"/>
</dbReference>
<dbReference type="Pfam" id="PF12298">
    <property type="entry name" value="Bot1p"/>
    <property type="match status" value="1"/>
</dbReference>
<evidence type="ECO:0008006" key="4">
    <source>
        <dbReference type="Google" id="ProtNLM"/>
    </source>
</evidence>